<comment type="caution">
    <text evidence="5">The sequence shown here is derived from an EMBL/GenBank/DDBJ whole genome shotgun (WGS) entry which is preliminary data.</text>
</comment>
<evidence type="ECO:0000256" key="1">
    <source>
        <dbReference type="ARBA" id="ARBA00022737"/>
    </source>
</evidence>
<evidence type="ECO:0000313" key="5">
    <source>
        <dbReference type="EMBL" id="KAA2284659.1"/>
    </source>
</evidence>
<feature type="repeat" description="ANK" evidence="3">
    <location>
        <begin position="1027"/>
        <end position="1059"/>
    </location>
</feature>
<feature type="repeat" description="ANK" evidence="3">
    <location>
        <begin position="370"/>
        <end position="402"/>
    </location>
</feature>
<feature type="repeat" description="ANK" evidence="3">
    <location>
        <begin position="745"/>
        <end position="777"/>
    </location>
</feature>
<dbReference type="SMART" id="SM00248">
    <property type="entry name" value="ANK"/>
    <property type="match status" value="16"/>
</dbReference>
<feature type="transmembrane region" description="Helical" evidence="4">
    <location>
        <begin position="67"/>
        <end position="86"/>
    </location>
</feature>
<sequence>MTESRPAGSPWLWLMLGLGLSALAWLGPWPGLVGVWLAQPAFALALSLHRGLRSERLPPALLRRDLLGLALLWGAAIVLLALATAWPMRALRETGSLASALGLGSLAGLALLAFWRAWPAFGLAERDGARLATLAAAVGSGRPEDAGRGFLVALAVFLVAAGGLLLAWPGLVPASARPAAWLGQALVALLAHVAMVHWGRPPAAEPALPTGLPIVGDDQDDVPRPPEVEPEDLDARLYAAARNGRTEAALMALDEGADPHALPAEDERDQRTLPMLAALLGDLRLLRELIARGVDLNEEHAGLTPLLAATRDSWHGRPEAVMTLLANGADPRRPDAEGNTPLHHAARSTDPAVAALLLDAGAQLEALNHEGHSPLGVACAAGNWRLARFLMERGAKPEPVGGQPALLAAASGDDDPAGVQLLLRHKARVDARGEHQRTALLQACANGNAEIVAALLEAGADRNARDADELTPLLEAARGAHAEVLARLAQARPDVAAVDAQGRNALILAAEAGAPPEFLRHLIAMGVNPEQRDHAGRRALEVALGNGRWPQVAVLDPTWPLPASVAETLVEGRLEKSPRELLREALAAGRLESAEAMLRLGAGPEGPALASLLLEFAAEGEADLFAWLLRHGARADAPVDGQDSVLFHLLARGGPAMPALMHLLEIGTPVAGRGGLARWLRACLVGDHTLRSHEQMALALLERGADAFGDDAGDPPLALAIRLGWARLAERLLATGADPNQRDARGLSPLHVAAQLGRESAIRLLIRHGASPALAAPDGQTPLGLALAADRRELCRWLEWRRWQLPGRALQPADLPAAAMAGDLDAVARLLELGLPVDATDAQGCTALLRAAGGGHDEVVELLLRHGADTGLAARTGATPLSAAISMRHVDVVERLLRAGAGADQTLPGEVTPLMLAAALGQPEIIARLLAHGADVRARDGQGLGVLHCAALHAFSSRDRSRVLALLDALLLADAEPDARNEAGQTPLLLLLGARAEPGATCDEEVLLAAMDRLLAEGVDLDARDGRGLAPLHLAALHGLPRVVQRLLREGADRQARDALGRTPHDLAVLRGFVDVAAEFEPGRSGGPPSLARFLRDPR</sequence>
<dbReference type="PANTHER" id="PTHR24198">
    <property type="entry name" value="ANKYRIN REPEAT AND PROTEIN KINASE DOMAIN-CONTAINING PROTEIN"/>
    <property type="match status" value="1"/>
</dbReference>
<gene>
    <name evidence="5" type="ORF">F0415_08135</name>
</gene>
<keyword evidence="1" id="KW-0677">Repeat</keyword>
<dbReference type="InterPro" id="IPR002110">
    <property type="entry name" value="Ankyrin_rpt"/>
</dbReference>
<feature type="transmembrane region" description="Helical" evidence="4">
    <location>
        <begin position="149"/>
        <end position="168"/>
    </location>
</feature>
<dbReference type="RefSeq" id="WP_149860717.1">
    <property type="nucleotide sequence ID" value="NZ_VUOD01000005.1"/>
</dbReference>
<evidence type="ECO:0000256" key="3">
    <source>
        <dbReference type="PROSITE-ProRule" id="PRU00023"/>
    </source>
</evidence>
<keyword evidence="6" id="KW-1185">Reference proteome</keyword>
<reference evidence="5 6" key="1">
    <citation type="submission" date="2019-09" db="EMBL/GenBank/DDBJ databases">
        <title>Arenimonas chukotkensis sp. nov., a bacterium isolated from Chukotka hot spring, Arctic region, Russia.</title>
        <authorList>
            <person name="Zayulina K.S."/>
            <person name="Prokofeva M.I."/>
            <person name="Elcheninov A.G."/>
            <person name="Novikov A."/>
            <person name="Kochetkova T.V."/>
            <person name="Kublanov I.V."/>
        </authorList>
    </citation>
    <scope>NUCLEOTIDE SEQUENCE [LARGE SCALE GENOMIC DNA]</scope>
    <source>
        <strain evidence="5 6">3729k</strain>
    </source>
</reference>
<evidence type="ECO:0000256" key="4">
    <source>
        <dbReference type="SAM" id="Phobius"/>
    </source>
</evidence>
<dbReference type="PROSITE" id="PS50297">
    <property type="entry name" value="ANK_REP_REGION"/>
    <property type="match status" value="9"/>
</dbReference>
<reference evidence="5 6" key="2">
    <citation type="submission" date="2019-09" db="EMBL/GenBank/DDBJ databases">
        <authorList>
            <person name="Mazur A."/>
        </authorList>
    </citation>
    <scope>NUCLEOTIDE SEQUENCE [LARGE SCALE GENOMIC DNA]</scope>
    <source>
        <strain evidence="5 6">3729k</strain>
    </source>
</reference>
<proteinExistence type="predicted"/>
<feature type="transmembrane region" description="Helical" evidence="4">
    <location>
        <begin position="180"/>
        <end position="199"/>
    </location>
</feature>
<dbReference type="PANTHER" id="PTHR24198:SF165">
    <property type="entry name" value="ANKYRIN REPEAT-CONTAINING PROTEIN-RELATED"/>
    <property type="match status" value="1"/>
</dbReference>
<dbReference type="Pfam" id="PF13637">
    <property type="entry name" value="Ank_4"/>
    <property type="match status" value="1"/>
</dbReference>
<dbReference type="Pfam" id="PF12796">
    <property type="entry name" value="Ank_2"/>
    <property type="match status" value="4"/>
</dbReference>
<feature type="repeat" description="ANK" evidence="3">
    <location>
        <begin position="337"/>
        <end position="369"/>
    </location>
</feature>
<dbReference type="InterPro" id="IPR036770">
    <property type="entry name" value="Ankyrin_rpt-contain_sf"/>
</dbReference>
<keyword evidence="4" id="KW-0812">Transmembrane</keyword>
<dbReference type="AlphaFoldDB" id="A0A5B2Z9H3"/>
<feature type="repeat" description="ANK" evidence="3">
    <location>
        <begin position="843"/>
        <end position="875"/>
    </location>
</feature>
<dbReference type="Gene3D" id="1.25.40.20">
    <property type="entry name" value="Ankyrin repeat-containing domain"/>
    <property type="match status" value="8"/>
</dbReference>
<dbReference type="SUPFAM" id="SSF48403">
    <property type="entry name" value="Ankyrin repeat"/>
    <property type="match status" value="2"/>
</dbReference>
<keyword evidence="4" id="KW-0472">Membrane</keyword>
<keyword evidence="4" id="KW-1133">Transmembrane helix</keyword>
<evidence type="ECO:0000256" key="2">
    <source>
        <dbReference type="ARBA" id="ARBA00023043"/>
    </source>
</evidence>
<organism evidence="5 6">
    <name type="scientific">Arenimonas fontis</name>
    <dbReference type="NCBI Taxonomy" id="2608255"/>
    <lineage>
        <taxon>Bacteria</taxon>
        <taxon>Pseudomonadati</taxon>
        <taxon>Pseudomonadota</taxon>
        <taxon>Gammaproteobacteria</taxon>
        <taxon>Lysobacterales</taxon>
        <taxon>Lysobacteraceae</taxon>
        <taxon>Arenimonas</taxon>
    </lineage>
</organism>
<name>A0A5B2Z9H3_9GAMM</name>
<feature type="repeat" description="ANK" evidence="3">
    <location>
        <begin position="876"/>
        <end position="904"/>
    </location>
</feature>
<feature type="repeat" description="ANK" evidence="3">
    <location>
        <begin position="909"/>
        <end position="941"/>
    </location>
</feature>
<accession>A0A5B2Z9H3</accession>
<feature type="repeat" description="ANK" evidence="3">
    <location>
        <begin position="501"/>
        <end position="534"/>
    </location>
</feature>
<keyword evidence="2 3" id="KW-0040">ANK repeat</keyword>
<protein>
    <submittedName>
        <fullName evidence="5">Uncharacterized protein</fullName>
    </submittedName>
</protein>
<evidence type="ECO:0000313" key="6">
    <source>
        <dbReference type="Proteomes" id="UP000322165"/>
    </source>
</evidence>
<dbReference type="EMBL" id="VUOD01000005">
    <property type="protein sequence ID" value="KAA2284659.1"/>
    <property type="molecule type" value="Genomic_DNA"/>
</dbReference>
<dbReference type="PROSITE" id="PS50088">
    <property type="entry name" value="ANK_REPEAT"/>
    <property type="match status" value="10"/>
</dbReference>
<feature type="repeat" description="ANK" evidence="3">
    <location>
        <begin position="435"/>
        <end position="467"/>
    </location>
</feature>
<dbReference type="Proteomes" id="UP000322165">
    <property type="component" value="Unassembled WGS sequence"/>
</dbReference>
<feature type="repeat" description="ANK" evidence="3">
    <location>
        <begin position="712"/>
        <end position="744"/>
    </location>
</feature>
<feature type="transmembrane region" description="Helical" evidence="4">
    <location>
        <begin position="98"/>
        <end position="118"/>
    </location>
</feature>
<dbReference type="Pfam" id="PF13857">
    <property type="entry name" value="Ank_5"/>
    <property type="match status" value="1"/>
</dbReference>